<name>X1J6X7_9ZZZZ</name>
<accession>X1J6X7</accession>
<dbReference type="Gene3D" id="3.20.20.140">
    <property type="entry name" value="Metal-dependent hydrolases"/>
    <property type="match status" value="1"/>
</dbReference>
<gene>
    <name evidence="1" type="ORF">S03H2_46652</name>
</gene>
<comment type="caution">
    <text evidence="1">The sequence shown here is derived from an EMBL/GenBank/DDBJ whole genome shotgun (WGS) entry which is preliminary data.</text>
</comment>
<proteinExistence type="predicted"/>
<feature type="non-terminal residue" evidence="1">
    <location>
        <position position="1"/>
    </location>
</feature>
<sequence>RQYLETVALIDCHDHTDSEGGCSYNDPMQVVANSYFLHDLTSASSEQEVAIMQDTTLSIDERWPIFERAWKRTCHTGYAQVIRRALKRFYGYDEPTLDGLKALKDKLLDVRNPEVVEGILEEAKIVARITDIDVGVKSVLDGSAKLPPRARIVIQLPSFHSVADFPGVQEKAAAVGRHVTSLDEYLEVCRSIFEGYKKFGAVAFKDQSAYTRTLEYGNPTRAQAEEVFNWFVEDPRRRASYPDGVKPLDDYLFHEFMRMARDLDLP</sequence>
<organism evidence="1">
    <name type="scientific">marine sediment metagenome</name>
    <dbReference type="NCBI Taxonomy" id="412755"/>
    <lineage>
        <taxon>unclassified sequences</taxon>
        <taxon>metagenomes</taxon>
        <taxon>ecological metagenomes</taxon>
    </lineage>
</organism>
<feature type="non-terminal residue" evidence="1">
    <location>
        <position position="266"/>
    </location>
</feature>
<protein>
    <submittedName>
        <fullName evidence="1">Uncharacterized protein</fullName>
    </submittedName>
</protein>
<evidence type="ECO:0000313" key="1">
    <source>
        <dbReference type="EMBL" id="GAH65498.1"/>
    </source>
</evidence>
<dbReference type="EMBL" id="BARU01029317">
    <property type="protein sequence ID" value="GAH65498.1"/>
    <property type="molecule type" value="Genomic_DNA"/>
</dbReference>
<dbReference type="AlphaFoldDB" id="X1J6X7"/>
<reference evidence="1" key="1">
    <citation type="journal article" date="2014" name="Front. Microbiol.">
        <title>High frequency of phylogenetically diverse reductive dehalogenase-homologous genes in deep subseafloor sedimentary metagenomes.</title>
        <authorList>
            <person name="Kawai M."/>
            <person name="Futagami T."/>
            <person name="Toyoda A."/>
            <person name="Takaki Y."/>
            <person name="Nishi S."/>
            <person name="Hori S."/>
            <person name="Arai W."/>
            <person name="Tsubouchi T."/>
            <person name="Morono Y."/>
            <person name="Uchiyama I."/>
            <person name="Ito T."/>
            <person name="Fujiyama A."/>
            <person name="Inagaki F."/>
            <person name="Takami H."/>
        </authorList>
    </citation>
    <scope>NUCLEOTIDE SEQUENCE</scope>
    <source>
        <strain evidence="1">Expedition CK06-06</strain>
    </source>
</reference>